<name>A0ABS5B552_9STRE</name>
<protein>
    <recommendedName>
        <fullName evidence="4">Low temperature requirement A protein</fullName>
    </recommendedName>
</protein>
<feature type="transmembrane region" description="Helical" evidence="1">
    <location>
        <begin position="123"/>
        <end position="142"/>
    </location>
</feature>
<keyword evidence="1" id="KW-0472">Membrane</keyword>
<sequence length="155" mass="17393">MSVLVFLIVAGLFLFYIIEIDHLIDESGQGATGNALIYTHYLIFIGLGMVTVSLGFLKEKEVHPLFLLAFLFIGLALFYLGSLFLAIHNQPDRRLTKRLLGSMGLVAFVSFLLASFLASNSLFLALLVCLMTWSLTLLFLNFNRQTAKKRQEKVD</sequence>
<feature type="transmembrane region" description="Helical" evidence="1">
    <location>
        <begin position="36"/>
        <end position="57"/>
    </location>
</feature>
<evidence type="ECO:0000256" key="1">
    <source>
        <dbReference type="SAM" id="Phobius"/>
    </source>
</evidence>
<keyword evidence="1" id="KW-0812">Transmembrane</keyword>
<comment type="caution">
    <text evidence="2">The sequence shown here is derived from an EMBL/GenBank/DDBJ whole genome shotgun (WGS) entry which is preliminary data.</text>
</comment>
<dbReference type="EMBL" id="PRDG01000005">
    <property type="protein sequence ID" value="MBP2623950.1"/>
    <property type="molecule type" value="Genomic_DNA"/>
</dbReference>
<reference evidence="2 3" key="1">
    <citation type="submission" date="2018-02" db="EMBL/GenBank/DDBJ databases">
        <title>Draft genome sequence of Streptococcus oricebi CCUG 70868T type strain.</title>
        <authorList>
            <person name="Mendez V."/>
            <person name="Salva-Serra F."/>
            <person name="Jaen-Luchoro D."/>
            <person name="Gonzales-Siles L."/>
            <person name="Karlsson R."/>
            <person name="Engstrom-Jakobsson H."/>
            <person name="Busquets A."/>
            <person name="Gomila M."/>
            <person name="Pineiro-Iglesias B."/>
            <person name="Bennasar-Figueras A."/>
            <person name="Seeger M."/>
            <person name="Moore E."/>
        </authorList>
    </citation>
    <scope>NUCLEOTIDE SEQUENCE [LARGE SCALE GENOMIC DNA]</scope>
    <source>
        <strain evidence="2 3">CCUG 70868</strain>
    </source>
</reference>
<accession>A0ABS5B552</accession>
<evidence type="ECO:0000313" key="2">
    <source>
        <dbReference type="EMBL" id="MBP2623950.1"/>
    </source>
</evidence>
<dbReference type="Pfam" id="PF06772">
    <property type="entry name" value="LtrA"/>
    <property type="match status" value="1"/>
</dbReference>
<evidence type="ECO:0008006" key="4">
    <source>
        <dbReference type="Google" id="ProtNLM"/>
    </source>
</evidence>
<dbReference type="Proteomes" id="UP001519296">
    <property type="component" value="Unassembled WGS sequence"/>
</dbReference>
<feature type="transmembrane region" description="Helical" evidence="1">
    <location>
        <begin position="63"/>
        <end position="87"/>
    </location>
</feature>
<keyword evidence="3" id="KW-1185">Reference proteome</keyword>
<keyword evidence="1" id="KW-1133">Transmembrane helix</keyword>
<organism evidence="2 3">
    <name type="scientific">Streptococcus oricebi</name>
    <dbReference type="NCBI Taxonomy" id="1547447"/>
    <lineage>
        <taxon>Bacteria</taxon>
        <taxon>Bacillati</taxon>
        <taxon>Bacillota</taxon>
        <taxon>Bacilli</taxon>
        <taxon>Lactobacillales</taxon>
        <taxon>Streptococcaceae</taxon>
        <taxon>Streptococcus</taxon>
    </lineage>
</organism>
<proteinExistence type="predicted"/>
<feature type="transmembrane region" description="Helical" evidence="1">
    <location>
        <begin position="6"/>
        <end position="24"/>
    </location>
</feature>
<evidence type="ECO:0000313" key="3">
    <source>
        <dbReference type="Proteomes" id="UP001519296"/>
    </source>
</evidence>
<dbReference type="InterPro" id="IPR010640">
    <property type="entry name" value="Low_temperature_requirement_A"/>
</dbReference>
<gene>
    <name evidence="2" type="ORF">C4K46_08370</name>
</gene>
<feature type="transmembrane region" description="Helical" evidence="1">
    <location>
        <begin position="99"/>
        <end position="117"/>
    </location>
</feature>